<protein>
    <submittedName>
        <fullName evidence="1">Uncharacterized protein</fullName>
    </submittedName>
</protein>
<keyword evidence="2" id="KW-1185">Reference proteome</keyword>
<proteinExistence type="predicted"/>
<dbReference type="EMBL" id="AOPZ01000067">
    <property type="protein sequence ID" value="EPH45181.1"/>
    <property type="molecule type" value="Genomic_DNA"/>
</dbReference>
<dbReference type="Proteomes" id="UP000014629">
    <property type="component" value="Unassembled WGS sequence"/>
</dbReference>
<name>S3ZNW0_9ACTN</name>
<evidence type="ECO:0000313" key="2">
    <source>
        <dbReference type="Proteomes" id="UP000014629"/>
    </source>
</evidence>
<organism evidence="1 2">
    <name type="scientific">Streptomyces aurantiacus JA 4570</name>
    <dbReference type="NCBI Taxonomy" id="1286094"/>
    <lineage>
        <taxon>Bacteria</taxon>
        <taxon>Bacillati</taxon>
        <taxon>Actinomycetota</taxon>
        <taxon>Actinomycetes</taxon>
        <taxon>Kitasatosporales</taxon>
        <taxon>Streptomycetaceae</taxon>
        <taxon>Streptomyces</taxon>
        <taxon>Streptomyces aurantiacus group</taxon>
    </lineage>
</organism>
<comment type="caution">
    <text evidence="1">The sequence shown here is derived from an EMBL/GenBank/DDBJ whole genome shotgun (WGS) entry which is preliminary data.</text>
</comment>
<gene>
    <name evidence="1" type="ORF">STRAU_1809</name>
</gene>
<sequence length="77" mass="7985">MAAQAAATLLYAADARGEGRPPTDSDMLLAALPGEDVPAAAERAHLVLVARHLDNPVVLEALAMARRERSAAGAGRR</sequence>
<evidence type="ECO:0000313" key="1">
    <source>
        <dbReference type="EMBL" id="EPH45181.1"/>
    </source>
</evidence>
<reference evidence="1 2" key="1">
    <citation type="submission" date="2013-02" db="EMBL/GenBank/DDBJ databases">
        <title>Draft Genome Sequence of Streptomyces aurantiacus, Which Produces Setomimycin.</title>
        <authorList>
            <person name="Gruening B.A."/>
            <person name="Praeg A."/>
            <person name="Erxleben A."/>
            <person name="Guenther S."/>
            <person name="Mueller M."/>
        </authorList>
    </citation>
    <scope>NUCLEOTIDE SEQUENCE [LARGE SCALE GENOMIC DNA]</scope>
    <source>
        <strain evidence="1 2">JA 4570</strain>
    </source>
</reference>
<accession>S3ZNW0</accession>
<dbReference type="AlphaFoldDB" id="S3ZNW0"/>